<protein>
    <submittedName>
        <fullName evidence="3">Na+/melibiose symporter-like transporter</fullName>
    </submittedName>
</protein>
<dbReference type="RefSeq" id="WP_354297524.1">
    <property type="nucleotide sequence ID" value="NZ_JBEPLU010000001.1"/>
</dbReference>
<dbReference type="Proteomes" id="UP001549110">
    <property type="component" value="Unassembled WGS sequence"/>
</dbReference>
<dbReference type="Pfam" id="PF13347">
    <property type="entry name" value="MFS_2"/>
    <property type="match status" value="1"/>
</dbReference>
<evidence type="ECO:0000313" key="3">
    <source>
        <dbReference type="EMBL" id="MET3526938.1"/>
    </source>
</evidence>
<feature type="transmembrane region" description="Helical" evidence="2">
    <location>
        <begin position="158"/>
        <end position="179"/>
    </location>
</feature>
<evidence type="ECO:0000256" key="2">
    <source>
        <dbReference type="SAM" id="Phobius"/>
    </source>
</evidence>
<proteinExistence type="inferred from homology"/>
<feature type="transmembrane region" description="Helical" evidence="2">
    <location>
        <begin position="400"/>
        <end position="422"/>
    </location>
</feature>
<dbReference type="PANTHER" id="PTHR11328:SF24">
    <property type="entry name" value="MAJOR FACILITATOR SUPERFAMILY (MFS) PROFILE DOMAIN-CONTAINING PROTEIN"/>
    <property type="match status" value="1"/>
</dbReference>
<gene>
    <name evidence="3" type="ORF">ABID41_002033</name>
</gene>
<dbReference type="InterPro" id="IPR036259">
    <property type="entry name" value="MFS_trans_sf"/>
</dbReference>
<dbReference type="SUPFAM" id="SSF103473">
    <property type="entry name" value="MFS general substrate transporter"/>
    <property type="match status" value="1"/>
</dbReference>
<feature type="transmembrane region" description="Helical" evidence="2">
    <location>
        <begin position="89"/>
        <end position="105"/>
    </location>
</feature>
<dbReference type="Gene3D" id="1.20.1250.20">
    <property type="entry name" value="MFS general substrate transporter like domains"/>
    <property type="match status" value="2"/>
</dbReference>
<keyword evidence="2" id="KW-0812">Transmembrane</keyword>
<evidence type="ECO:0000313" key="4">
    <source>
        <dbReference type="Proteomes" id="UP001549110"/>
    </source>
</evidence>
<comment type="caution">
    <text evidence="3">The sequence shown here is derived from an EMBL/GenBank/DDBJ whole genome shotgun (WGS) entry which is preliminary data.</text>
</comment>
<accession>A0ABV2EIR2</accession>
<comment type="similarity">
    <text evidence="1">Belongs to the sodium:galactoside symporter (TC 2.A.2) family.</text>
</comment>
<feature type="transmembrane region" description="Helical" evidence="2">
    <location>
        <begin position="199"/>
        <end position="217"/>
    </location>
</feature>
<dbReference type="PANTHER" id="PTHR11328">
    <property type="entry name" value="MAJOR FACILITATOR SUPERFAMILY DOMAIN-CONTAINING PROTEIN"/>
    <property type="match status" value="1"/>
</dbReference>
<evidence type="ECO:0000256" key="1">
    <source>
        <dbReference type="ARBA" id="ARBA00009617"/>
    </source>
</evidence>
<dbReference type="EMBL" id="JBEPLU010000001">
    <property type="protein sequence ID" value="MET3526938.1"/>
    <property type="molecule type" value="Genomic_DNA"/>
</dbReference>
<organism evidence="3 4">
    <name type="scientific">Phenylobacterium koreense</name>
    <dbReference type="NCBI Taxonomy" id="266125"/>
    <lineage>
        <taxon>Bacteria</taxon>
        <taxon>Pseudomonadati</taxon>
        <taxon>Pseudomonadota</taxon>
        <taxon>Alphaproteobacteria</taxon>
        <taxon>Caulobacterales</taxon>
        <taxon>Caulobacteraceae</taxon>
        <taxon>Phenylobacterium</taxon>
    </lineage>
</organism>
<feature type="transmembrane region" description="Helical" evidence="2">
    <location>
        <begin position="117"/>
        <end position="137"/>
    </location>
</feature>
<sequence>MAVSMSSSPSSGRLSIPTKLFYGFGSVAFGVKDQGFSYLLLIFYNQVVGLPSATVGLAIMIALIFDSFLDPLMGQISDGWRSRWGRRHPFMYAAAIPVAVSYLLLWNPPQGWSDQAIFLYLIVVAVIIRSFITMYEIPSSALAPELTTDYDERTKVLAYRHFFGWFGGLAMTVLALRVFLAPDAAHPVGQLNPAGYQTYAYVASAVMLGAILISAMGTHRHIARFSTPAKRKLSVGELAREMIGTLSHKSFLVLVGAGLFNAMASGLVLSLNLYFNTYFWELSSNQIALLATGNFVSAILAFMLAAPLAKRVGKKSAAQATKVLAFLIAVGPISLRLVGLAPENGAPALLPILFVQTVFSTAFSITSAILISSMIADVVEDSELRTGRRSEGLFFSASAFVQKAVSGVGIFASSMILLAVGFPQQAKPGEIDHPVLVCLGAVYLIVLAALYGAAILCVSLYRITREGHEESLRRLAAKARRTGGKGPEYA</sequence>
<feature type="transmembrane region" description="Helical" evidence="2">
    <location>
        <begin position="251"/>
        <end position="275"/>
    </location>
</feature>
<feature type="transmembrane region" description="Helical" evidence="2">
    <location>
        <begin position="287"/>
        <end position="309"/>
    </location>
</feature>
<keyword evidence="2" id="KW-0472">Membrane</keyword>
<feature type="transmembrane region" description="Helical" evidence="2">
    <location>
        <begin position="442"/>
        <end position="464"/>
    </location>
</feature>
<reference evidence="3 4" key="1">
    <citation type="submission" date="2024-06" db="EMBL/GenBank/DDBJ databases">
        <title>Genomic Encyclopedia of Type Strains, Phase IV (KMG-IV): sequencing the most valuable type-strain genomes for metagenomic binning, comparative biology and taxonomic classification.</title>
        <authorList>
            <person name="Goeker M."/>
        </authorList>
    </citation>
    <scope>NUCLEOTIDE SEQUENCE [LARGE SCALE GENOMIC DNA]</scope>
    <source>
        <strain evidence="3 4">DSM 17809</strain>
    </source>
</reference>
<feature type="transmembrane region" description="Helical" evidence="2">
    <location>
        <begin position="20"/>
        <end position="44"/>
    </location>
</feature>
<keyword evidence="2" id="KW-1133">Transmembrane helix</keyword>
<feature type="transmembrane region" description="Helical" evidence="2">
    <location>
        <begin position="50"/>
        <end position="69"/>
    </location>
</feature>
<dbReference type="InterPro" id="IPR039672">
    <property type="entry name" value="MFS_2"/>
</dbReference>
<name>A0ABV2EIR2_9CAUL</name>
<keyword evidence="4" id="KW-1185">Reference proteome</keyword>
<feature type="transmembrane region" description="Helical" evidence="2">
    <location>
        <begin position="353"/>
        <end position="379"/>
    </location>
</feature>
<feature type="transmembrane region" description="Helical" evidence="2">
    <location>
        <begin position="321"/>
        <end position="341"/>
    </location>
</feature>